<protein>
    <submittedName>
        <fullName evidence="1">Uncharacterized protein</fullName>
    </submittedName>
</protein>
<comment type="caution">
    <text evidence="1">The sequence shown here is derived from an EMBL/GenBank/DDBJ whole genome shotgun (WGS) entry which is preliminary data.</text>
</comment>
<reference evidence="1 2" key="1">
    <citation type="submission" date="2024-09" db="EMBL/GenBank/DDBJ databases">
        <authorList>
            <person name="Sun Q."/>
            <person name="Mori K."/>
        </authorList>
    </citation>
    <scope>NUCLEOTIDE SEQUENCE [LARGE SCALE GENOMIC DNA]</scope>
    <source>
        <strain evidence="1 2">TBRC 1851</strain>
    </source>
</reference>
<organism evidence="1 2">
    <name type="scientific">Sphaerimonospora cavernae</name>
    <dbReference type="NCBI Taxonomy" id="1740611"/>
    <lineage>
        <taxon>Bacteria</taxon>
        <taxon>Bacillati</taxon>
        <taxon>Actinomycetota</taxon>
        <taxon>Actinomycetes</taxon>
        <taxon>Streptosporangiales</taxon>
        <taxon>Streptosporangiaceae</taxon>
        <taxon>Sphaerimonospora</taxon>
    </lineage>
</organism>
<evidence type="ECO:0000313" key="2">
    <source>
        <dbReference type="Proteomes" id="UP001589870"/>
    </source>
</evidence>
<dbReference type="EMBL" id="JBHMQT010000006">
    <property type="protein sequence ID" value="MFC0861902.1"/>
    <property type="molecule type" value="Genomic_DNA"/>
</dbReference>
<evidence type="ECO:0000313" key="1">
    <source>
        <dbReference type="EMBL" id="MFC0861902.1"/>
    </source>
</evidence>
<proteinExistence type="predicted"/>
<sequence length="108" mass="12148">MIKATADRREGILITLRDLLRSERINVRFIRHITLHMEGWPISEAGSAELEVYGQGRETAVVTLSREGTRLHFVIKLPKSGATISLSDTKHPQTAREWIKGWVNGGQS</sequence>
<accession>A0ABV6U0A6</accession>
<keyword evidence="2" id="KW-1185">Reference proteome</keyword>
<name>A0ABV6U0A6_9ACTN</name>
<dbReference type="Proteomes" id="UP001589870">
    <property type="component" value="Unassembled WGS sequence"/>
</dbReference>
<gene>
    <name evidence="1" type="ORF">ACFHYQ_06300</name>
</gene>
<dbReference type="RefSeq" id="WP_394300133.1">
    <property type="nucleotide sequence ID" value="NZ_JBHMQT010000006.1"/>
</dbReference>